<organism evidence="1 2">
    <name type="scientific">Pseudanabaena yagii GIHE-NHR1</name>
    <dbReference type="NCBI Taxonomy" id="2722753"/>
    <lineage>
        <taxon>Bacteria</taxon>
        <taxon>Bacillati</taxon>
        <taxon>Cyanobacteriota</taxon>
        <taxon>Cyanophyceae</taxon>
        <taxon>Pseudanabaenales</taxon>
        <taxon>Pseudanabaenaceae</taxon>
        <taxon>Pseudanabaena</taxon>
        <taxon>Pseudanabaena yagii</taxon>
    </lineage>
</organism>
<dbReference type="InterPro" id="IPR010667">
    <property type="entry name" value="Phage_T4_Gp19"/>
</dbReference>
<dbReference type="EMBL" id="JAAVJL010000002">
    <property type="protein sequence ID" value="NMF59693.1"/>
    <property type="molecule type" value="Genomic_DNA"/>
</dbReference>
<dbReference type="PANTHER" id="PTHR38009:SF1">
    <property type="entry name" value="CONSERVED HYPOTHETICAL PHAGE TAIL PROTEIN"/>
    <property type="match status" value="1"/>
</dbReference>
<protein>
    <submittedName>
        <fullName evidence="1">Phage tail protein</fullName>
    </submittedName>
</protein>
<dbReference type="Proteomes" id="UP000738376">
    <property type="component" value="Unassembled WGS sequence"/>
</dbReference>
<evidence type="ECO:0000313" key="2">
    <source>
        <dbReference type="Proteomes" id="UP000738376"/>
    </source>
</evidence>
<reference evidence="1 2" key="1">
    <citation type="submission" date="2020-03" db="EMBL/GenBank/DDBJ databases">
        <title>Draft Genome Sequence of 2-Methylisoborneol Producing Pseudanabaena yagii Strain GIHE-NHR1 Isolated from North Han River in South Korea.</title>
        <authorList>
            <person name="Jeong J."/>
        </authorList>
    </citation>
    <scope>NUCLEOTIDE SEQUENCE [LARGE SCALE GENOMIC DNA]</scope>
    <source>
        <strain evidence="1 2">GIHE-NHR1</strain>
    </source>
</reference>
<dbReference type="Pfam" id="PF06841">
    <property type="entry name" value="Phage_T4_gp19"/>
    <property type="match status" value="1"/>
</dbReference>
<evidence type="ECO:0000313" key="1">
    <source>
        <dbReference type="EMBL" id="NMF59693.1"/>
    </source>
</evidence>
<dbReference type="NCBIfam" id="TIGR02241">
    <property type="entry name" value="conserved hypothetical phage tail region protein"/>
    <property type="match status" value="1"/>
</dbReference>
<sequence>MTNTSKFARAESYVTTNHFYVEMLPTATIVAGFTECSGLSAKVEYDTYFEGGVNDQQRILLKHTSFSEVTLKHGVTNDLSFWRWFTATTNRRRNIRILLFNQAGDIRQCWTLIGAVPVGWTAPSMQADGNAVAIEELRLAIEGLTVSLENGGLATVVTRDSSSGSFPSS</sequence>
<proteinExistence type="predicted"/>
<dbReference type="PANTHER" id="PTHR38009">
    <property type="entry name" value="CONSERVED HYPOTHETICAL PHAGE TAIL PROTEIN"/>
    <property type="match status" value="1"/>
</dbReference>
<dbReference type="RefSeq" id="WP_169364690.1">
    <property type="nucleotide sequence ID" value="NZ_JAAVJL010000002.1"/>
</dbReference>
<accession>A0ABX1LU67</accession>
<comment type="caution">
    <text evidence="1">The sequence shown here is derived from an EMBL/GenBank/DDBJ whole genome shotgun (WGS) entry which is preliminary data.</text>
</comment>
<gene>
    <name evidence="1" type="ORF">HC246_17130</name>
</gene>
<name>A0ABX1LU67_9CYAN</name>
<dbReference type="InterPro" id="IPR011747">
    <property type="entry name" value="CHP02241"/>
</dbReference>
<keyword evidence="2" id="KW-1185">Reference proteome</keyword>